<feature type="non-terminal residue" evidence="2">
    <location>
        <position position="103"/>
    </location>
</feature>
<evidence type="ECO:0000256" key="1">
    <source>
        <dbReference type="SAM" id="Coils"/>
    </source>
</evidence>
<sequence length="103" mass="11606">KNAVKNVLATINDLLRLLGDIDNVDLNKLKEIEELLAKAKKQMKDNDLDRKLAELNGAAKQQEDMIKDYDRQIGEIRADIDNLEDIKNTLPSGCFNTPSIETP</sequence>
<dbReference type="EMBL" id="JAAWVQ010000888">
    <property type="protein sequence ID" value="MBN3270432.1"/>
    <property type="molecule type" value="Genomic_DNA"/>
</dbReference>
<keyword evidence="3" id="KW-1185">Reference proteome</keyword>
<evidence type="ECO:0000313" key="3">
    <source>
        <dbReference type="Proteomes" id="UP001166093"/>
    </source>
</evidence>
<evidence type="ECO:0000313" key="2">
    <source>
        <dbReference type="EMBL" id="MBN3270432.1"/>
    </source>
</evidence>
<reference evidence="2" key="1">
    <citation type="journal article" date="2021" name="Cell">
        <title>Tracing the genetic footprints of vertebrate landing in non-teleost ray-finned fishes.</title>
        <authorList>
            <person name="Bi X."/>
            <person name="Wang K."/>
            <person name="Yang L."/>
            <person name="Pan H."/>
            <person name="Jiang H."/>
            <person name="Wei Q."/>
            <person name="Fang M."/>
            <person name="Yu H."/>
            <person name="Zhu C."/>
            <person name="Cai Y."/>
            <person name="He Y."/>
            <person name="Gan X."/>
            <person name="Zeng H."/>
            <person name="Yu D."/>
            <person name="Zhu Y."/>
            <person name="Jiang H."/>
            <person name="Qiu Q."/>
            <person name="Yang H."/>
            <person name="Zhang Y.E."/>
            <person name="Wang W."/>
            <person name="Zhu M."/>
            <person name="He S."/>
            <person name="Zhang G."/>
        </authorList>
    </citation>
    <scope>NUCLEOTIDE SEQUENCE</scope>
    <source>
        <strain evidence="2">Pddl_001</strain>
    </source>
</reference>
<name>A0ABS2X886_POLSP</name>
<dbReference type="Proteomes" id="UP001166093">
    <property type="component" value="Unassembled WGS sequence"/>
</dbReference>
<protein>
    <submittedName>
        <fullName evidence="2">LAMC1 protein</fullName>
    </submittedName>
</protein>
<keyword evidence="1" id="KW-0175">Coiled coil</keyword>
<proteinExistence type="predicted"/>
<accession>A0ABS2X886</accession>
<feature type="coiled-coil region" evidence="1">
    <location>
        <begin position="26"/>
        <end position="86"/>
    </location>
</feature>
<gene>
    <name evidence="2" type="primary">Lamc1_2</name>
    <name evidence="2" type="ORF">GTO93_0015829</name>
</gene>
<feature type="non-terminal residue" evidence="2">
    <location>
        <position position="1"/>
    </location>
</feature>
<organism evidence="2 3">
    <name type="scientific">Polyodon spathula</name>
    <name type="common">North American paddlefish</name>
    <name type="synonym">Squalus spathula</name>
    <dbReference type="NCBI Taxonomy" id="7913"/>
    <lineage>
        <taxon>Eukaryota</taxon>
        <taxon>Metazoa</taxon>
        <taxon>Chordata</taxon>
        <taxon>Craniata</taxon>
        <taxon>Vertebrata</taxon>
        <taxon>Euteleostomi</taxon>
        <taxon>Actinopterygii</taxon>
        <taxon>Chondrostei</taxon>
        <taxon>Acipenseriformes</taxon>
        <taxon>Polyodontidae</taxon>
        <taxon>Polyodon</taxon>
    </lineage>
</organism>
<comment type="caution">
    <text evidence="2">The sequence shown here is derived from an EMBL/GenBank/DDBJ whole genome shotgun (WGS) entry which is preliminary data.</text>
</comment>